<reference evidence="3" key="1">
    <citation type="journal article" date="2019" name="Int. J. Syst. Evol. Microbiol.">
        <title>The Global Catalogue of Microorganisms (GCM) 10K type strain sequencing project: providing services to taxonomists for standard genome sequencing and annotation.</title>
        <authorList>
            <consortium name="The Broad Institute Genomics Platform"/>
            <consortium name="The Broad Institute Genome Sequencing Center for Infectious Disease"/>
            <person name="Wu L."/>
            <person name="Ma J."/>
        </authorList>
    </citation>
    <scope>NUCLEOTIDE SEQUENCE [LARGE SCALE GENOMIC DNA]</scope>
    <source>
        <strain evidence="3">CGMCC 4.7319</strain>
    </source>
</reference>
<evidence type="ECO:0000313" key="2">
    <source>
        <dbReference type="EMBL" id="GGM99546.1"/>
    </source>
</evidence>
<proteinExistence type="predicted"/>
<keyword evidence="3" id="KW-1185">Reference proteome</keyword>
<gene>
    <name evidence="2" type="ORF">GCM10011609_42340</name>
</gene>
<organism evidence="2 3">
    <name type="scientific">Lentzea pudingi</name>
    <dbReference type="NCBI Taxonomy" id="1789439"/>
    <lineage>
        <taxon>Bacteria</taxon>
        <taxon>Bacillati</taxon>
        <taxon>Actinomycetota</taxon>
        <taxon>Actinomycetes</taxon>
        <taxon>Pseudonocardiales</taxon>
        <taxon>Pseudonocardiaceae</taxon>
        <taxon>Lentzea</taxon>
    </lineage>
</organism>
<comment type="caution">
    <text evidence="2">The sequence shown here is derived from an EMBL/GenBank/DDBJ whole genome shotgun (WGS) entry which is preliminary data.</text>
</comment>
<dbReference type="EMBL" id="BMNC01000005">
    <property type="protein sequence ID" value="GGM99546.1"/>
    <property type="molecule type" value="Genomic_DNA"/>
</dbReference>
<feature type="compositionally biased region" description="Polar residues" evidence="1">
    <location>
        <begin position="1"/>
        <end position="14"/>
    </location>
</feature>
<dbReference type="Proteomes" id="UP000597656">
    <property type="component" value="Unassembled WGS sequence"/>
</dbReference>
<accession>A0ABQ2I5T2</accession>
<protein>
    <submittedName>
        <fullName evidence="2">Uncharacterized protein</fullName>
    </submittedName>
</protein>
<name>A0ABQ2I5T2_9PSEU</name>
<sequence>MSSPGSNSALSGVTRTDRSGRSSLWIDGTSAVSFSSGLVSGVDGADGGAGCSLGVLGGTGVDGSLGGVEDGGAGCSDVDGGGVLGSLGAAGGVGSTLETGVSGSCASAPVVAVPNASTAAVVKAPILSRARLTDLSDTRNPPRTLMVCVRCR</sequence>
<feature type="region of interest" description="Disordered" evidence="1">
    <location>
        <begin position="1"/>
        <end position="22"/>
    </location>
</feature>
<evidence type="ECO:0000313" key="3">
    <source>
        <dbReference type="Proteomes" id="UP000597656"/>
    </source>
</evidence>
<evidence type="ECO:0000256" key="1">
    <source>
        <dbReference type="SAM" id="MobiDB-lite"/>
    </source>
</evidence>